<evidence type="ECO:0000259" key="9">
    <source>
        <dbReference type="PROSITE" id="PS50850"/>
    </source>
</evidence>
<dbReference type="AlphaFoldDB" id="A0A5C6S9Y0"/>
<dbReference type="GO" id="GO:0005886">
    <property type="term" value="C:plasma membrane"/>
    <property type="evidence" value="ECO:0007669"/>
    <property type="project" value="UniProtKB-SubCell"/>
</dbReference>
<dbReference type="RefSeq" id="WP_147096716.1">
    <property type="nucleotide sequence ID" value="NZ_JBHUFH010000002.1"/>
</dbReference>
<dbReference type="PROSITE" id="PS50850">
    <property type="entry name" value="MFS"/>
    <property type="match status" value="1"/>
</dbReference>
<evidence type="ECO:0000256" key="6">
    <source>
        <dbReference type="ARBA" id="ARBA00022989"/>
    </source>
</evidence>
<keyword evidence="3" id="KW-0813">Transport</keyword>
<feature type="transmembrane region" description="Helical" evidence="8">
    <location>
        <begin position="79"/>
        <end position="105"/>
    </location>
</feature>
<keyword evidence="4" id="KW-1003">Cell membrane</keyword>
<sequence>MSSDHSPARIAASVLLLWLSGLGAAGQFAKIGVPFSEIIERFPDAGASLGLLLSLVSLIGAVFGMIAGGLVARIGLRRAMLAALLLGAVISLLQSMMGTLAPLLASRVIEGVSHLLIVVAAPTLIAQMTPQPLRNFVMTLWSTFFGVAYALTAWLGMPLVEANGLPALFRFHGFYMLACSLLLAVVLPRPHLGDNPPPALSLQDFLRAQLRAYGSARIAAPGIGWLFYTLTFVSLLSILPALLPVSQRETMMTVLPLVGIATCLLAVPFLLRSLPAIRVTQFGFAAAALMAAMMFFAGPILPAIGLYASLGLIQGSSFAAVPALNESLEDRAMANGLMAQMGNLGNLLGTPLLLVMLGRAGIGGLVASVAGFYVIAILAHSWLELRRRREIAI</sequence>
<evidence type="ECO:0000313" key="11">
    <source>
        <dbReference type="Proteomes" id="UP000321562"/>
    </source>
</evidence>
<keyword evidence="7 8" id="KW-0472">Membrane</keyword>
<dbReference type="GO" id="GO:0022857">
    <property type="term" value="F:transmembrane transporter activity"/>
    <property type="evidence" value="ECO:0007669"/>
    <property type="project" value="InterPro"/>
</dbReference>
<dbReference type="Proteomes" id="UP000321562">
    <property type="component" value="Unassembled WGS sequence"/>
</dbReference>
<feature type="transmembrane region" description="Helical" evidence="8">
    <location>
        <begin position="352"/>
        <end position="379"/>
    </location>
</feature>
<dbReference type="CDD" id="cd06174">
    <property type="entry name" value="MFS"/>
    <property type="match status" value="1"/>
</dbReference>
<feature type="transmembrane region" description="Helical" evidence="8">
    <location>
        <begin position="225"/>
        <end position="245"/>
    </location>
</feature>
<dbReference type="Gene3D" id="1.20.1250.20">
    <property type="entry name" value="MFS general substrate transporter like domains"/>
    <property type="match status" value="1"/>
</dbReference>
<dbReference type="InterPro" id="IPR011701">
    <property type="entry name" value="MFS"/>
</dbReference>
<organism evidence="10 11">
    <name type="scientific">Paracoccus aurantiacus</name>
    <dbReference type="NCBI Taxonomy" id="2599412"/>
    <lineage>
        <taxon>Bacteria</taxon>
        <taxon>Pseudomonadati</taxon>
        <taxon>Pseudomonadota</taxon>
        <taxon>Alphaproteobacteria</taxon>
        <taxon>Rhodobacterales</taxon>
        <taxon>Paracoccaceae</taxon>
        <taxon>Paracoccus</taxon>
    </lineage>
</organism>
<protein>
    <submittedName>
        <fullName evidence="10">MFS transporter</fullName>
    </submittedName>
</protein>
<gene>
    <name evidence="10" type="ORF">FQV27_05080</name>
</gene>
<dbReference type="PANTHER" id="PTHR43271">
    <property type="entry name" value="BLL2771 PROTEIN"/>
    <property type="match status" value="1"/>
</dbReference>
<dbReference type="EMBL" id="VOPL01000001">
    <property type="protein sequence ID" value="TXB71218.1"/>
    <property type="molecule type" value="Genomic_DNA"/>
</dbReference>
<feature type="transmembrane region" description="Helical" evidence="8">
    <location>
        <begin position="49"/>
        <end position="72"/>
    </location>
</feature>
<dbReference type="Pfam" id="PF07690">
    <property type="entry name" value="MFS_1"/>
    <property type="match status" value="1"/>
</dbReference>
<dbReference type="SUPFAM" id="SSF103473">
    <property type="entry name" value="MFS general substrate transporter"/>
    <property type="match status" value="1"/>
</dbReference>
<accession>A0A5C6S9Y0</accession>
<comment type="similarity">
    <text evidence="2">Belongs to the major facilitator superfamily.</text>
</comment>
<name>A0A5C6S9Y0_9RHOB</name>
<keyword evidence="5 8" id="KW-0812">Transmembrane</keyword>
<evidence type="ECO:0000256" key="7">
    <source>
        <dbReference type="ARBA" id="ARBA00023136"/>
    </source>
</evidence>
<evidence type="ECO:0000256" key="2">
    <source>
        <dbReference type="ARBA" id="ARBA00008335"/>
    </source>
</evidence>
<feature type="transmembrane region" description="Helical" evidence="8">
    <location>
        <begin position="167"/>
        <end position="187"/>
    </location>
</feature>
<feature type="transmembrane region" description="Helical" evidence="8">
    <location>
        <begin position="111"/>
        <end position="129"/>
    </location>
</feature>
<comment type="caution">
    <text evidence="10">The sequence shown here is derived from an EMBL/GenBank/DDBJ whole genome shotgun (WGS) entry which is preliminary data.</text>
</comment>
<reference evidence="10 11" key="1">
    <citation type="submission" date="2019-08" db="EMBL/GenBank/DDBJ databases">
        <authorList>
            <person name="Ye J."/>
        </authorList>
    </citation>
    <scope>NUCLEOTIDE SEQUENCE [LARGE SCALE GENOMIC DNA]</scope>
    <source>
        <strain evidence="10 11">TK008</strain>
    </source>
</reference>
<feature type="transmembrane region" description="Helical" evidence="8">
    <location>
        <begin position="136"/>
        <end position="155"/>
    </location>
</feature>
<evidence type="ECO:0000256" key="8">
    <source>
        <dbReference type="SAM" id="Phobius"/>
    </source>
</evidence>
<keyword evidence="6 8" id="KW-1133">Transmembrane helix</keyword>
<evidence type="ECO:0000313" key="10">
    <source>
        <dbReference type="EMBL" id="TXB71218.1"/>
    </source>
</evidence>
<evidence type="ECO:0000256" key="1">
    <source>
        <dbReference type="ARBA" id="ARBA00004651"/>
    </source>
</evidence>
<proteinExistence type="inferred from homology"/>
<evidence type="ECO:0000256" key="5">
    <source>
        <dbReference type="ARBA" id="ARBA00022692"/>
    </source>
</evidence>
<dbReference type="PANTHER" id="PTHR43271:SF2">
    <property type="entry name" value="BLL2771 PROTEIN"/>
    <property type="match status" value="1"/>
</dbReference>
<feature type="transmembrane region" description="Helical" evidence="8">
    <location>
        <begin position="283"/>
        <end position="308"/>
    </location>
</feature>
<comment type="subcellular location">
    <subcellularLocation>
        <location evidence="1">Cell membrane</location>
        <topology evidence="1">Multi-pass membrane protein</topology>
    </subcellularLocation>
</comment>
<dbReference type="InterPro" id="IPR036259">
    <property type="entry name" value="MFS_trans_sf"/>
</dbReference>
<evidence type="ECO:0000256" key="4">
    <source>
        <dbReference type="ARBA" id="ARBA00022475"/>
    </source>
</evidence>
<dbReference type="OrthoDB" id="6095882at2"/>
<feature type="transmembrane region" description="Helical" evidence="8">
    <location>
        <begin position="251"/>
        <end position="271"/>
    </location>
</feature>
<keyword evidence="11" id="KW-1185">Reference proteome</keyword>
<evidence type="ECO:0000256" key="3">
    <source>
        <dbReference type="ARBA" id="ARBA00022448"/>
    </source>
</evidence>
<dbReference type="InterPro" id="IPR020846">
    <property type="entry name" value="MFS_dom"/>
</dbReference>
<feature type="domain" description="Major facilitator superfamily (MFS) profile" evidence="9">
    <location>
        <begin position="13"/>
        <end position="388"/>
    </location>
</feature>